<reference evidence="2 3" key="1">
    <citation type="submission" date="2016-12" db="EMBL/GenBank/DDBJ databases">
        <authorList>
            <person name="Song W.-J."/>
            <person name="Kurnit D.M."/>
        </authorList>
    </citation>
    <scope>NUCLEOTIDE SEQUENCE [LARGE SCALE GENOMIC DNA]</scope>
    <source>
        <strain evidence="2 3">DSM 19599</strain>
    </source>
</reference>
<dbReference type="InterPro" id="IPR012767">
    <property type="entry name" value="Trehalose_TreY"/>
</dbReference>
<sequence>MTQAPVTSNGAPALRATYRFQFHRDFTFADAEALVPYLADLGISHLYASPITMAVPGSTHGYDVTDPTRLNPELGGEDRLERLSRALAGHGMGLIIDIVPNHMAASTRNPHWMEMLEFGPASPKARLFDVIWESGRLLLPVLGTPLQEAVDTGALSLRLDADAGRIVAVAYGDHAFPLCPDSVAQLLDAATAREPSLGAIAATYRSLVTEADAIGIGRAEEARRRLSRLDDAGRAALEAALAEADLSAVLDAQHWRLAWWRTASHSLNYRRFFNITELAGVRIEDEGVFEFVHRLPLDLIRRGLVHGLRVDHIDGLVDPAGYCERLREAVGAGVPIFVEKILEPGERLRSWTVDGTTGYERLNDINGLFVDPEAYRAIEDDLRRRHILTGTLASRLAAAKRQVLETSLRAEADLLARLARDGLDDAMAAGDLTEAAIRQAVVAMIVHCPVYRSYATDEGFTEDDVAVWTAIRSAVEANEDPLTASAVALLIGRLERPETASDREFRSRFQQLSGPAMAKGFEDTELYRVPVLLSVNEVGGSLEHPARTREELHDLAARRAAGGARDLVPLATHDTKRGPDTRARLDALGLVPERWLAFLTEQEPLLARLARRQDGVDRPDAIDRLLIVQTLLSTWPVSRERIDAYLEKALREAKRHTNWETPDEAYEQAAREFAAALTTAPEGEPFRAALVDLIEALAPAARLIGLQQVVLQHTLPGTPDIYQGTEFRDFSLVDPDNRRPVDWGLRKAALEAADDAGAGLDPADAEKFALTRSLLGLRRETPCLVRGGYAPLDVEEDGWRWFAFERTADDQTVRVIVPTRFAELGRGASADVEAAFSEPWQGEWIALDGRPLKREGRRLILSRSRPFVVARKA</sequence>
<evidence type="ECO:0000313" key="2">
    <source>
        <dbReference type="EMBL" id="SHO66428.1"/>
    </source>
</evidence>
<dbReference type="AlphaFoldDB" id="A0A1M7ZNE6"/>
<dbReference type="PANTHER" id="PTHR10357">
    <property type="entry name" value="ALPHA-AMYLASE FAMILY MEMBER"/>
    <property type="match status" value="1"/>
</dbReference>
<accession>A0A1M7ZNE6</accession>
<evidence type="ECO:0000259" key="1">
    <source>
        <dbReference type="SMART" id="SM00642"/>
    </source>
</evidence>
<dbReference type="GO" id="GO:0047470">
    <property type="term" value="F:(1,4)-alpha-D-glucan 1-alpha-D-glucosylmutase activity"/>
    <property type="evidence" value="ECO:0007669"/>
    <property type="project" value="TreeGrafter"/>
</dbReference>
<dbReference type="Proteomes" id="UP000186406">
    <property type="component" value="Unassembled WGS sequence"/>
</dbReference>
<dbReference type="Gene3D" id="3.20.20.80">
    <property type="entry name" value="Glycosidases"/>
    <property type="match status" value="3"/>
</dbReference>
<organism evidence="2 3">
    <name type="scientific">Pseudoxanthobacter soli DSM 19599</name>
    <dbReference type="NCBI Taxonomy" id="1123029"/>
    <lineage>
        <taxon>Bacteria</taxon>
        <taxon>Pseudomonadati</taxon>
        <taxon>Pseudomonadota</taxon>
        <taxon>Alphaproteobacteria</taxon>
        <taxon>Hyphomicrobiales</taxon>
        <taxon>Segnochrobactraceae</taxon>
        <taxon>Pseudoxanthobacter</taxon>
    </lineage>
</organism>
<dbReference type="OrthoDB" id="9761577at2"/>
<evidence type="ECO:0000313" key="3">
    <source>
        <dbReference type="Proteomes" id="UP000186406"/>
    </source>
</evidence>
<dbReference type="RefSeq" id="WP_073630270.1">
    <property type="nucleotide sequence ID" value="NZ_FRXO01000006.1"/>
</dbReference>
<dbReference type="SMART" id="SM00642">
    <property type="entry name" value="Aamy"/>
    <property type="match status" value="1"/>
</dbReference>
<dbReference type="EMBL" id="FRXO01000006">
    <property type="protein sequence ID" value="SHO66428.1"/>
    <property type="molecule type" value="Genomic_DNA"/>
</dbReference>
<proteinExistence type="predicted"/>
<dbReference type="STRING" id="1123029.SAMN02745172_03087"/>
<dbReference type="GO" id="GO:0005992">
    <property type="term" value="P:trehalose biosynthetic process"/>
    <property type="evidence" value="ECO:0007669"/>
    <property type="project" value="TreeGrafter"/>
</dbReference>
<dbReference type="CDD" id="cd11336">
    <property type="entry name" value="AmyAc_MTSase"/>
    <property type="match status" value="1"/>
</dbReference>
<feature type="domain" description="Glycosyl hydrolase family 13 catalytic" evidence="1">
    <location>
        <begin position="22"/>
        <end position="778"/>
    </location>
</feature>
<dbReference type="Pfam" id="PF00128">
    <property type="entry name" value="Alpha-amylase"/>
    <property type="match status" value="1"/>
</dbReference>
<gene>
    <name evidence="2" type="ORF">SAMN02745172_03087</name>
</gene>
<dbReference type="GO" id="GO:0030980">
    <property type="term" value="P:alpha-glucan catabolic process"/>
    <property type="evidence" value="ECO:0007669"/>
    <property type="project" value="TreeGrafter"/>
</dbReference>
<protein>
    <submittedName>
        <fullName evidence="2">Maltooligosyl trehalose synthase</fullName>
    </submittedName>
</protein>
<keyword evidence="3" id="KW-1185">Reference proteome</keyword>
<dbReference type="InterPro" id="IPR006047">
    <property type="entry name" value="GH13_cat_dom"/>
</dbReference>
<dbReference type="NCBIfam" id="TIGR02401">
    <property type="entry name" value="trehalose_TreY"/>
    <property type="match status" value="1"/>
</dbReference>
<dbReference type="InterPro" id="IPR017853">
    <property type="entry name" value="GH"/>
</dbReference>
<name>A0A1M7ZNE6_9HYPH</name>
<dbReference type="SUPFAM" id="SSF51445">
    <property type="entry name" value="(Trans)glycosidases"/>
    <property type="match status" value="1"/>
</dbReference>
<dbReference type="PANTHER" id="PTHR10357:SF216">
    <property type="entry name" value="MALTOOLIGOSYL TREHALOSE SYNTHASE-RELATED"/>
    <property type="match status" value="1"/>
</dbReference>